<feature type="chain" id="PRO_5037309016" evidence="2">
    <location>
        <begin position="17"/>
        <end position="114"/>
    </location>
</feature>
<evidence type="ECO:0000256" key="2">
    <source>
        <dbReference type="SAM" id="SignalP"/>
    </source>
</evidence>
<dbReference type="AlphaFoldDB" id="A0A914X6Q3"/>
<keyword evidence="3" id="KW-1185">Reference proteome</keyword>
<evidence type="ECO:0000313" key="3">
    <source>
        <dbReference type="Proteomes" id="UP000887566"/>
    </source>
</evidence>
<feature type="region of interest" description="Disordered" evidence="1">
    <location>
        <begin position="33"/>
        <end position="69"/>
    </location>
</feature>
<protein>
    <submittedName>
        <fullName evidence="4">Uncharacterized protein</fullName>
    </submittedName>
</protein>
<feature type="compositionally biased region" description="Polar residues" evidence="1">
    <location>
        <begin position="57"/>
        <end position="69"/>
    </location>
</feature>
<evidence type="ECO:0000313" key="4">
    <source>
        <dbReference type="WBParaSite" id="PSAMB.scaffold6749size8857.g29026.t1"/>
    </source>
</evidence>
<dbReference type="Proteomes" id="UP000887566">
    <property type="component" value="Unplaced"/>
</dbReference>
<organism evidence="3 4">
    <name type="scientific">Plectus sambesii</name>
    <dbReference type="NCBI Taxonomy" id="2011161"/>
    <lineage>
        <taxon>Eukaryota</taxon>
        <taxon>Metazoa</taxon>
        <taxon>Ecdysozoa</taxon>
        <taxon>Nematoda</taxon>
        <taxon>Chromadorea</taxon>
        <taxon>Plectida</taxon>
        <taxon>Plectina</taxon>
        <taxon>Plectoidea</taxon>
        <taxon>Plectidae</taxon>
        <taxon>Plectus</taxon>
    </lineage>
</organism>
<evidence type="ECO:0000256" key="1">
    <source>
        <dbReference type="SAM" id="MobiDB-lite"/>
    </source>
</evidence>
<name>A0A914X6Q3_9BILA</name>
<proteinExistence type="predicted"/>
<sequence>MALCTLTLLRVICVKGLFYRVAQKVHLVDSSPTFNLKTRRRSGTRGDTSSPVRARKNQTPLKLTPASTSAAGDQLTAEFDGDYTISDLELFDMIKETRPVPRSSRKRALSPIVD</sequence>
<reference evidence="4" key="1">
    <citation type="submission" date="2022-11" db="UniProtKB">
        <authorList>
            <consortium name="WormBaseParasite"/>
        </authorList>
    </citation>
    <scope>IDENTIFICATION</scope>
</reference>
<feature type="signal peptide" evidence="2">
    <location>
        <begin position="1"/>
        <end position="16"/>
    </location>
</feature>
<accession>A0A914X6Q3</accession>
<keyword evidence="2" id="KW-0732">Signal</keyword>
<dbReference type="WBParaSite" id="PSAMB.scaffold6749size8857.g29026.t1">
    <property type="protein sequence ID" value="PSAMB.scaffold6749size8857.g29026.t1"/>
    <property type="gene ID" value="PSAMB.scaffold6749size8857.g29026"/>
</dbReference>